<reference evidence="1" key="1">
    <citation type="submission" date="2022-11" db="EMBL/GenBank/DDBJ databases">
        <title>Minimal conservation of predation-associated metabolite biosynthetic gene clusters underscores biosynthetic potential of Myxococcota including descriptions for ten novel species: Archangium lansinium sp. nov., Myxococcus landrumus sp. nov., Nannocystis bai.</title>
        <authorList>
            <person name="Ahearne A."/>
            <person name="Stevens C."/>
            <person name="Dowd S."/>
        </authorList>
    </citation>
    <scope>NUCLEOTIDE SEQUENCE</scope>
    <source>
        <strain evidence="1">Fl3</strain>
    </source>
</reference>
<dbReference type="Proteomes" id="UP001164459">
    <property type="component" value="Chromosome"/>
</dbReference>
<proteinExistence type="predicted"/>
<accession>A0ABY7HAF2</accession>
<keyword evidence="2" id="KW-1185">Reference proteome</keyword>
<evidence type="ECO:0000313" key="2">
    <source>
        <dbReference type="Proteomes" id="UP001164459"/>
    </source>
</evidence>
<gene>
    <name evidence="1" type="ORF">O0S08_08825</name>
</gene>
<sequence>MKATDYGRSEGWDVVLEERAIACLSEPRFEDMFWISYRVTPLTDDPELAAQLLTPEFWREESRRGRLRYRSRALGVFAPHAFASLGDHEPGRATMRALYLTPETLAAALRLATPSPDETLVEPRPEGWFACARRWLRGRVAGRR</sequence>
<organism evidence="1 2">
    <name type="scientific">Nannocystis punicea</name>
    <dbReference type="NCBI Taxonomy" id="2995304"/>
    <lineage>
        <taxon>Bacteria</taxon>
        <taxon>Pseudomonadati</taxon>
        <taxon>Myxococcota</taxon>
        <taxon>Polyangia</taxon>
        <taxon>Nannocystales</taxon>
        <taxon>Nannocystaceae</taxon>
        <taxon>Nannocystis</taxon>
    </lineage>
</organism>
<dbReference type="EMBL" id="CP114040">
    <property type="protein sequence ID" value="WAS96253.1"/>
    <property type="molecule type" value="Genomic_DNA"/>
</dbReference>
<protein>
    <submittedName>
        <fullName evidence="1">Uncharacterized protein</fullName>
    </submittedName>
</protein>
<evidence type="ECO:0000313" key="1">
    <source>
        <dbReference type="EMBL" id="WAS96253.1"/>
    </source>
</evidence>
<name>A0ABY7HAF2_9BACT</name>
<dbReference type="RefSeq" id="WP_269038594.1">
    <property type="nucleotide sequence ID" value="NZ_CP114040.1"/>
</dbReference>